<keyword evidence="2" id="KW-1003">Cell membrane</keyword>
<dbReference type="InterPro" id="IPR050545">
    <property type="entry name" value="Mycobact_MmpL"/>
</dbReference>
<evidence type="ECO:0000256" key="5">
    <source>
        <dbReference type="ARBA" id="ARBA00023136"/>
    </source>
</evidence>
<reference evidence="8 9" key="1">
    <citation type="submission" date="2019-11" db="EMBL/GenBank/DDBJ databases">
        <authorList>
            <person name="Holert J."/>
        </authorList>
    </citation>
    <scope>NUCLEOTIDE SEQUENCE [LARGE SCALE GENOMIC DNA]</scope>
    <source>
        <strain evidence="8">SB11_3</strain>
    </source>
</reference>
<name>A0A5S9PID2_9GAMM</name>
<feature type="transmembrane region" description="Helical" evidence="6">
    <location>
        <begin position="635"/>
        <end position="655"/>
    </location>
</feature>
<dbReference type="Pfam" id="PF03176">
    <property type="entry name" value="MMPL"/>
    <property type="match status" value="2"/>
</dbReference>
<dbReference type="EMBL" id="CACSIO010000010">
    <property type="protein sequence ID" value="CAA0103637.1"/>
    <property type="molecule type" value="Genomic_DNA"/>
</dbReference>
<feature type="transmembrane region" description="Helical" evidence="6">
    <location>
        <begin position="251"/>
        <end position="273"/>
    </location>
</feature>
<dbReference type="InterPro" id="IPR000731">
    <property type="entry name" value="SSD"/>
</dbReference>
<dbReference type="InterPro" id="IPR004869">
    <property type="entry name" value="MMPL_dom"/>
</dbReference>
<dbReference type="PROSITE" id="PS50156">
    <property type="entry name" value="SSD"/>
    <property type="match status" value="1"/>
</dbReference>
<feature type="domain" description="SSD" evidence="7">
    <location>
        <begin position="254"/>
        <end position="376"/>
    </location>
</feature>
<feature type="transmembrane region" description="Helical" evidence="6">
    <location>
        <begin position="711"/>
        <end position="730"/>
    </location>
</feature>
<dbReference type="Proteomes" id="UP000441399">
    <property type="component" value="Unassembled WGS sequence"/>
</dbReference>
<keyword evidence="3 6" id="KW-0812">Transmembrane</keyword>
<dbReference type="SUPFAM" id="SSF82866">
    <property type="entry name" value="Multidrug efflux transporter AcrB transmembrane domain"/>
    <property type="match status" value="2"/>
</dbReference>
<gene>
    <name evidence="8" type="primary">mmpL2</name>
    <name evidence="8" type="ORF">OPDIPICF_04560</name>
</gene>
<keyword evidence="4 6" id="KW-1133">Transmembrane helix</keyword>
<sequence>MLTVSQWIADHAMRFRGVLVLVSLVMLIVGLSGYKYFVFDSTPRAFFSADYPYQKAFDAIEDKYGKDSRVLIMLGSDDDSIFTPETLAALSDLTEQGWQLPGVLRVDSLSNYQHSRSDGDDVIIDELYDPGDDLDAASIARIKHIAMSSPDLVDYLVNPAGTHASVILTLSKNDSQTHAQAEETATAEAVYALKRQVEADYPGVKLWITGNAISNYHNLTIATKDIVIMVPIMFALMFVMIGLLMRSVAGVTVSLCIALLATISALGYAAMMGTVFSTLAINAVMIGITVSIAHCIHMVAYFLHSYAEESKADAIRTSLQVNFVPVSITSLTTALGFLSLNFTDLPPAAHLGNASALAVFFAWLYSYTVLPALLTVLPVRRPKTAETNLVRIMTRLANWVIRWQRAVLVSCAIISVVMVGLAMQNTINDRFSEMIKKPHEFRTDNDAIDAHFGGLYNVFYDMQSGEENGVTDLVFIDHVDTFVDWLRAQPEVSSVHAYTDILKRLNKSLHGDKQQWYRSPDNSELAAQLLLMYEFSVPQGASLDDMIALDKSSTRILINTPSMDTDAIFAFQDKVNAWQAEHLPEAMRYPGASLAIMWSHLSIDSLVSSIEGSFVALVIISAVLMVVLGSFRYGLISIVPNLIPAAIGFGVWAIISGELGLGLTTVVILTMGIIVDDTVHFLSKYQFARKHQALNAEDAVRFAFRRVGTPIWITTAALASGFAILTLSKIHGNSDLGLLTSIILVAALILDFLLLPALLFVDSEKKVA</sequence>
<dbReference type="OrthoDB" id="9803781at2"/>
<feature type="transmembrane region" description="Helical" evidence="6">
    <location>
        <begin position="606"/>
        <end position="628"/>
    </location>
</feature>
<accession>A0A5S9PID2</accession>
<keyword evidence="9" id="KW-1185">Reference proteome</keyword>
<feature type="transmembrane region" description="Helical" evidence="6">
    <location>
        <begin position="354"/>
        <end position="379"/>
    </location>
</feature>
<evidence type="ECO:0000256" key="3">
    <source>
        <dbReference type="ARBA" id="ARBA00022692"/>
    </source>
</evidence>
<feature type="transmembrane region" description="Helical" evidence="6">
    <location>
        <begin position="661"/>
        <end position="682"/>
    </location>
</feature>
<dbReference type="PANTHER" id="PTHR33406:SF13">
    <property type="entry name" value="MEMBRANE PROTEIN YDFJ"/>
    <property type="match status" value="1"/>
</dbReference>
<evidence type="ECO:0000259" key="7">
    <source>
        <dbReference type="PROSITE" id="PS50156"/>
    </source>
</evidence>
<dbReference type="AlphaFoldDB" id="A0A5S9PID2"/>
<organism evidence="8 9">
    <name type="scientific">BD1-7 clade bacterium</name>
    <dbReference type="NCBI Taxonomy" id="2029982"/>
    <lineage>
        <taxon>Bacteria</taxon>
        <taxon>Pseudomonadati</taxon>
        <taxon>Pseudomonadota</taxon>
        <taxon>Gammaproteobacteria</taxon>
        <taxon>Cellvibrionales</taxon>
        <taxon>Spongiibacteraceae</taxon>
        <taxon>BD1-7 clade</taxon>
    </lineage>
</organism>
<feature type="transmembrane region" description="Helical" evidence="6">
    <location>
        <begin position="400"/>
        <end position="423"/>
    </location>
</feature>
<evidence type="ECO:0000256" key="4">
    <source>
        <dbReference type="ARBA" id="ARBA00022989"/>
    </source>
</evidence>
<feature type="transmembrane region" description="Helical" evidence="6">
    <location>
        <begin position="736"/>
        <end position="761"/>
    </location>
</feature>
<evidence type="ECO:0000256" key="2">
    <source>
        <dbReference type="ARBA" id="ARBA00022475"/>
    </source>
</evidence>
<feature type="transmembrane region" description="Helical" evidence="6">
    <location>
        <begin position="226"/>
        <end position="244"/>
    </location>
</feature>
<keyword evidence="5 6" id="KW-0472">Membrane</keyword>
<protein>
    <submittedName>
        <fullName evidence="8">Putative transport protein MmpL2</fullName>
    </submittedName>
</protein>
<dbReference type="PANTHER" id="PTHR33406">
    <property type="entry name" value="MEMBRANE PROTEIN MJ1562-RELATED"/>
    <property type="match status" value="1"/>
</dbReference>
<evidence type="ECO:0000256" key="1">
    <source>
        <dbReference type="ARBA" id="ARBA00004651"/>
    </source>
</evidence>
<dbReference type="GO" id="GO:0005886">
    <property type="term" value="C:plasma membrane"/>
    <property type="evidence" value="ECO:0007669"/>
    <property type="project" value="UniProtKB-SubCell"/>
</dbReference>
<dbReference type="Gene3D" id="1.20.1640.10">
    <property type="entry name" value="Multidrug efflux transporter AcrB transmembrane domain"/>
    <property type="match status" value="2"/>
</dbReference>
<proteinExistence type="predicted"/>
<feature type="transmembrane region" description="Helical" evidence="6">
    <location>
        <begin position="279"/>
        <end position="303"/>
    </location>
</feature>
<feature type="transmembrane region" description="Helical" evidence="6">
    <location>
        <begin position="18"/>
        <end position="37"/>
    </location>
</feature>
<evidence type="ECO:0000313" key="8">
    <source>
        <dbReference type="EMBL" id="CAA0103637.1"/>
    </source>
</evidence>
<evidence type="ECO:0000313" key="9">
    <source>
        <dbReference type="Proteomes" id="UP000441399"/>
    </source>
</evidence>
<evidence type="ECO:0000256" key="6">
    <source>
        <dbReference type="SAM" id="Phobius"/>
    </source>
</evidence>
<comment type="subcellular location">
    <subcellularLocation>
        <location evidence="1">Cell membrane</location>
        <topology evidence="1">Multi-pass membrane protein</topology>
    </subcellularLocation>
</comment>
<feature type="transmembrane region" description="Helical" evidence="6">
    <location>
        <begin position="323"/>
        <end position="342"/>
    </location>
</feature>